<dbReference type="KEGG" id="ccu:Ccur_05310"/>
<name>C7MMW2_CRYCD</name>
<dbReference type="GO" id="GO:0015937">
    <property type="term" value="P:coenzyme A biosynthetic process"/>
    <property type="evidence" value="ECO:0007669"/>
    <property type="project" value="UniProtKB-UniRule"/>
</dbReference>
<gene>
    <name evidence="3" type="primary">coaE</name>
    <name evidence="5" type="ordered locus">Ccur_05310</name>
</gene>
<comment type="catalytic activity">
    <reaction evidence="3">
        <text>3'-dephospho-CoA + ATP = ADP + CoA + H(+)</text>
        <dbReference type="Rhea" id="RHEA:18245"/>
        <dbReference type="ChEBI" id="CHEBI:15378"/>
        <dbReference type="ChEBI" id="CHEBI:30616"/>
        <dbReference type="ChEBI" id="CHEBI:57287"/>
        <dbReference type="ChEBI" id="CHEBI:57328"/>
        <dbReference type="ChEBI" id="CHEBI:456216"/>
        <dbReference type="EC" id="2.7.1.24"/>
    </reaction>
</comment>
<dbReference type="EC" id="2.7.1.24" evidence="3 4"/>
<comment type="function">
    <text evidence="3">Catalyzes the phosphorylation of the 3'-hydroxyl group of dephosphocoenzyme A to form coenzyme A.</text>
</comment>
<dbReference type="GO" id="GO:0004140">
    <property type="term" value="F:dephospho-CoA kinase activity"/>
    <property type="evidence" value="ECO:0007669"/>
    <property type="project" value="UniProtKB-UniRule"/>
</dbReference>
<evidence type="ECO:0000256" key="2">
    <source>
        <dbReference type="ARBA" id="ARBA00022840"/>
    </source>
</evidence>
<proteinExistence type="inferred from homology"/>
<evidence type="ECO:0000256" key="3">
    <source>
        <dbReference type="HAMAP-Rule" id="MF_00376"/>
    </source>
</evidence>
<dbReference type="RefSeq" id="WP_012802940.1">
    <property type="nucleotide sequence ID" value="NC_013170.1"/>
</dbReference>
<keyword evidence="3" id="KW-0963">Cytoplasm</keyword>
<organism evidence="5 6">
    <name type="scientific">Cryptobacterium curtum (strain ATCC 700683 / DSM 15641 / CCUG 43107 / 12-3)</name>
    <dbReference type="NCBI Taxonomy" id="469378"/>
    <lineage>
        <taxon>Bacteria</taxon>
        <taxon>Bacillati</taxon>
        <taxon>Actinomycetota</taxon>
        <taxon>Coriobacteriia</taxon>
        <taxon>Eggerthellales</taxon>
        <taxon>Eggerthellaceae</taxon>
        <taxon>Cryptobacterium</taxon>
    </lineage>
</organism>
<keyword evidence="6" id="KW-1185">Reference proteome</keyword>
<dbReference type="InterPro" id="IPR027417">
    <property type="entry name" value="P-loop_NTPase"/>
</dbReference>
<comment type="pathway">
    <text evidence="3">Cofactor biosynthesis; coenzyme A biosynthesis; CoA from (R)-pantothenate: step 5/5.</text>
</comment>
<evidence type="ECO:0000256" key="4">
    <source>
        <dbReference type="NCBIfam" id="TIGR00152"/>
    </source>
</evidence>
<dbReference type="AlphaFoldDB" id="C7MMW2"/>
<dbReference type="HOGENOM" id="CLU_057180_1_1_11"/>
<dbReference type="PANTHER" id="PTHR10695:SF46">
    <property type="entry name" value="BIFUNCTIONAL COENZYME A SYNTHASE-RELATED"/>
    <property type="match status" value="1"/>
</dbReference>
<dbReference type="NCBIfam" id="TIGR00152">
    <property type="entry name" value="dephospho-CoA kinase"/>
    <property type="match status" value="1"/>
</dbReference>
<dbReference type="STRING" id="469378.Ccur_05310"/>
<dbReference type="HAMAP" id="MF_00376">
    <property type="entry name" value="Dephospho_CoA_kinase"/>
    <property type="match status" value="1"/>
</dbReference>
<evidence type="ECO:0000313" key="5">
    <source>
        <dbReference type="EMBL" id="ACU94252.1"/>
    </source>
</evidence>
<dbReference type="PROSITE" id="PS51219">
    <property type="entry name" value="DPCK"/>
    <property type="match status" value="1"/>
</dbReference>
<dbReference type="GO" id="GO:0005737">
    <property type="term" value="C:cytoplasm"/>
    <property type="evidence" value="ECO:0007669"/>
    <property type="project" value="UniProtKB-SubCell"/>
</dbReference>
<comment type="similarity">
    <text evidence="3">Belongs to the CoaE family.</text>
</comment>
<dbReference type="EMBL" id="CP001682">
    <property type="protein sequence ID" value="ACU94252.1"/>
    <property type="molecule type" value="Genomic_DNA"/>
</dbReference>
<dbReference type="InterPro" id="IPR001977">
    <property type="entry name" value="Depp_CoAkinase"/>
</dbReference>
<comment type="subcellular location">
    <subcellularLocation>
        <location evidence="3">Cytoplasm</location>
    </subcellularLocation>
</comment>
<keyword evidence="1 3" id="KW-0547">Nucleotide-binding</keyword>
<reference evidence="5 6" key="1">
    <citation type="journal article" date="2009" name="Stand. Genomic Sci.">
        <title>Complete genome sequence of Cryptobacterium curtum type strain (12-3).</title>
        <authorList>
            <person name="Mavrommatis K."/>
            <person name="Pukall R."/>
            <person name="Rohde C."/>
            <person name="Chen F."/>
            <person name="Sims D."/>
            <person name="Brettin T."/>
            <person name="Kuske C."/>
            <person name="Detter J.C."/>
            <person name="Han C."/>
            <person name="Lapidus A."/>
            <person name="Copeland A."/>
            <person name="Glavina Del Rio T."/>
            <person name="Nolan M."/>
            <person name="Lucas S."/>
            <person name="Tice H."/>
            <person name="Cheng J.F."/>
            <person name="Bruce D."/>
            <person name="Goodwin L."/>
            <person name="Pitluck S."/>
            <person name="Ovchinnikova G."/>
            <person name="Pati A."/>
            <person name="Ivanova N."/>
            <person name="Chen A."/>
            <person name="Palaniappan K."/>
            <person name="Chain P."/>
            <person name="D'haeseleer P."/>
            <person name="Goker M."/>
            <person name="Bristow J."/>
            <person name="Eisen J.A."/>
            <person name="Markowitz V."/>
            <person name="Hugenholtz P."/>
            <person name="Rohde M."/>
            <person name="Klenk H.P."/>
            <person name="Kyrpides N.C."/>
        </authorList>
    </citation>
    <scope>NUCLEOTIDE SEQUENCE [LARGE SCALE GENOMIC DNA]</scope>
    <source>
        <strain evidence="6">ATCC 700683 / DSM 15641 / 12-3</strain>
    </source>
</reference>
<dbReference type="Pfam" id="PF01121">
    <property type="entry name" value="CoaE"/>
    <property type="match status" value="1"/>
</dbReference>
<evidence type="ECO:0000256" key="1">
    <source>
        <dbReference type="ARBA" id="ARBA00022741"/>
    </source>
</evidence>
<dbReference type="PANTHER" id="PTHR10695">
    <property type="entry name" value="DEPHOSPHO-COA KINASE-RELATED"/>
    <property type="match status" value="1"/>
</dbReference>
<dbReference type="CDD" id="cd02022">
    <property type="entry name" value="DPCK"/>
    <property type="match status" value="1"/>
</dbReference>
<dbReference type="eggNOG" id="COG0237">
    <property type="taxonomic scope" value="Bacteria"/>
</dbReference>
<keyword evidence="3 5" id="KW-0418">Kinase</keyword>
<evidence type="ECO:0000313" key="6">
    <source>
        <dbReference type="Proteomes" id="UP000000954"/>
    </source>
</evidence>
<keyword evidence="3" id="KW-0808">Transferase</keyword>
<dbReference type="OrthoDB" id="9812943at2"/>
<accession>C7MMW2</accession>
<dbReference type="Proteomes" id="UP000000954">
    <property type="component" value="Chromosome"/>
</dbReference>
<sequence length="200" mass="21699">MKRCVLIGGIGSGKSTVSRMLQEHGAACVDLDDCGHEVLLNPTVISMLTETFGEDILDAQGQIDHAALAQKAFATPQATVRLNAITQPRLLRIAQKRLDDLEADGCAIAFVEISAYDGPDGTFAPLFRTDDAVISVTAPKRLRIERAIGKGYSEQDVRNRIARQVSDAQRALWADFVISNKGTLADLQAHVDAIWKKITA</sequence>
<dbReference type="SUPFAM" id="SSF52540">
    <property type="entry name" value="P-loop containing nucleoside triphosphate hydrolases"/>
    <property type="match status" value="1"/>
</dbReference>
<dbReference type="Gene3D" id="3.40.50.300">
    <property type="entry name" value="P-loop containing nucleotide triphosphate hydrolases"/>
    <property type="match status" value="1"/>
</dbReference>
<feature type="binding site" evidence="3">
    <location>
        <begin position="11"/>
        <end position="16"/>
    </location>
    <ligand>
        <name>ATP</name>
        <dbReference type="ChEBI" id="CHEBI:30616"/>
    </ligand>
</feature>
<dbReference type="UniPathway" id="UPA00241">
    <property type="reaction ID" value="UER00356"/>
</dbReference>
<keyword evidence="2 3" id="KW-0067">ATP-binding</keyword>
<dbReference type="GO" id="GO:0005524">
    <property type="term" value="F:ATP binding"/>
    <property type="evidence" value="ECO:0007669"/>
    <property type="project" value="UniProtKB-UniRule"/>
</dbReference>
<keyword evidence="3" id="KW-0173">Coenzyme A biosynthesis</keyword>
<protein>
    <recommendedName>
        <fullName evidence="3 4">Dephospho-CoA kinase</fullName>
        <ecNumber evidence="3 4">2.7.1.24</ecNumber>
    </recommendedName>
    <alternativeName>
        <fullName evidence="3">Dephosphocoenzyme A kinase</fullName>
    </alternativeName>
</protein>